<feature type="transmembrane region" description="Helical" evidence="9">
    <location>
        <begin position="498"/>
        <end position="523"/>
    </location>
</feature>
<feature type="transmembrane region" description="Helical" evidence="9">
    <location>
        <begin position="75"/>
        <end position="96"/>
    </location>
</feature>
<feature type="transmembrane region" description="Helical" evidence="9">
    <location>
        <begin position="650"/>
        <end position="669"/>
    </location>
</feature>
<feature type="domain" description="NADH:quinone oxidoreductase/Mrp antiporter transmembrane" evidence="10">
    <location>
        <begin position="124"/>
        <end position="406"/>
    </location>
</feature>
<feature type="transmembrane region" description="Helical" evidence="9">
    <location>
        <begin position="625"/>
        <end position="644"/>
    </location>
</feature>
<feature type="transmembrane region" description="Helical" evidence="9">
    <location>
        <begin position="745"/>
        <end position="763"/>
    </location>
</feature>
<dbReference type="InterPro" id="IPR046806">
    <property type="entry name" value="MrpA_C/MbhE"/>
</dbReference>
<feature type="domain" description="MrpA C-terminal/MbhD" evidence="12">
    <location>
        <begin position="610"/>
        <end position="673"/>
    </location>
</feature>
<evidence type="ECO:0000259" key="10">
    <source>
        <dbReference type="Pfam" id="PF00361"/>
    </source>
</evidence>
<keyword evidence="8 9" id="KW-0472">Membrane</keyword>
<keyword evidence="6 9" id="KW-1133">Transmembrane helix</keyword>
<dbReference type="GO" id="GO:0015297">
    <property type="term" value="F:antiporter activity"/>
    <property type="evidence" value="ECO:0007669"/>
    <property type="project" value="UniProtKB-KW"/>
</dbReference>
<evidence type="ECO:0000313" key="14">
    <source>
        <dbReference type="EMBL" id="CAB4532509.1"/>
    </source>
</evidence>
<dbReference type="AlphaFoldDB" id="A0A6J6B2H0"/>
<feature type="transmembrane region" description="Helical" evidence="9">
    <location>
        <begin position="317"/>
        <end position="341"/>
    </location>
</feature>
<evidence type="ECO:0000259" key="11">
    <source>
        <dbReference type="Pfam" id="PF00662"/>
    </source>
</evidence>
<evidence type="ECO:0000259" key="13">
    <source>
        <dbReference type="Pfam" id="PF20501"/>
    </source>
</evidence>
<dbReference type="Pfam" id="PF00662">
    <property type="entry name" value="Proton_antipo_N"/>
    <property type="match status" value="1"/>
</dbReference>
<dbReference type="InterPro" id="IPR025383">
    <property type="entry name" value="MrpA_C/MbhD"/>
</dbReference>
<dbReference type="PRINTS" id="PR01434">
    <property type="entry name" value="NADHDHGNASE5"/>
</dbReference>
<evidence type="ECO:0000256" key="6">
    <source>
        <dbReference type="ARBA" id="ARBA00022989"/>
    </source>
</evidence>
<feature type="transmembrane region" description="Helical" evidence="9">
    <location>
        <begin position="570"/>
        <end position="589"/>
    </location>
</feature>
<keyword evidence="4" id="KW-1003">Cell membrane</keyword>
<feature type="transmembrane region" description="Helical" evidence="9">
    <location>
        <begin position="601"/>
        <end position="620"/>
    </location>
</feature>
<keyword evidence="2" id="KW-0813">Transport</keyword>
<organism evidence="14">
    <name type="scientific">freshwater metagenome</name>
    <dbReference type="NCBI Taxonomy" id="449393"/>
    <lineage>
        <taxon>unclassified sequences</taxon>
        <taxon>metagenomes</taxon>
        <taxon>ecological metagenomes</taxon>
    </lineage>
</organism>
<accession>A0A6J6B2H0</accession>
<feature type="domain" description="NADH-Ubiquinone oxidoreductase (complex I) chain 5 N-terminal" evidence="11">
    <location>
        <begin position="63"/>
        <end position="107"/>
    </location>
</feature>
<keyword evidence="7" id="KW-0406">Ion transport</keyword>
<feature type="transmembrane region" description="Helical" evidence="9">
    <location>
        <begin position="397"/>
        <end position="420"/>
    </location>
</feature>
<dbReference type="EMBL" id="CAEZSF010000029">
    <property type="protein sequence ID" value="CAB4532509.1"/>
    <property type="molecule type" value="Genomic_DNA"/>
</dbReference>
<feature type="transmembrane region" description="Helical" evidence="9">
    <location>
        <begin position="127"/>
        <end position="145"/>
    </location>
</feature>
<proteinExistence type="predicted"/>
<feature type="transmembrane region" description="Helical" evidence="9">
    <location>
        <begin position="199"/>
        <end position="217"/>
    </location>
</feature>
<dbReference type="Pfam" id="PF00361">
    <property type="entry name" value="Proton_antipo_M"/>
    <property type="match status" value="1"/>
</dbReference>
<feature type="transmembrane region" description="Helical" evidence="9">
    <location>
        <begin position="293"/>
        <end position="311"/>
    </location>
</feature>
<feature type="domain" description="MrpA C-terminal/MbhE" evidence="13">
    <location>
        <begin position="687"/>
        <end position="769"/>
    </location>
</feature>
<dbReference type="GO" id="GO:0006811">
    <property type="term" value="P:monoatomic ion transport"/>
    <property type="evidence" value="ECO:0007669"/>
    <property type="project" value="UniProtKB-KW"/>
</dbReference>
<feature type="transmembrane region" description="Helical" evidence="9">
    <location>
        <begin position="262"/>
        <end position="281"/>
    </location>
</feature>
<gene>
    <name evidence="14" type="ORF">UFOPK1358_00485</name>
</gene>
<evidence type="ECO:0000256" key="1">
    <source>
        <dbReference type="ARBA" id="ARBA00004651"/>
    </source>
</evidence>
<evidence type="ECO:0000256" key="9">
    <source>
        <dbReference type="SAM" id="Phobius"/>
    </source>
</evidence>
<feature type="transmembrane region" description="Helical" evidence="9">
    <location>
        <begin position="103"/>
        <end position="121"/>
    </location>
</feature>
<dbReference type="InterPro" id="IPR050616">
    <property type="entry name" value="CPA3_Na-H_Antiporter_A"/>
</dbReference>
<evidence type="ECO:0000256" key="5">
    <source>
        <dbReference type="ARBA" id="ARBA00022692"/>
    </source>
</evidence>
<reference evidence="14" key="1">
    <citation type="submission" date="2020-05" db="EMBL/GenBank/DDBJ databases">
        <authorList>
            <person name="Chiriac C."/>
            <person name="Salcher M."/>
            <person name="Ghai R."/>
            <person name="Kavagutti S V."/>
        </authorList>
    </citation>
    <scope>NUCLEOTIDE SEQUENCE</scope>
</reference>
<feature type="transmembrane region" description="Helical" evidence="9">
    <location>
        <begin position="157"/>
        <end position="179"/>
    </location>
</feature>
<feature type="transmembrane region" description="Helical" evidence="9">
    <location>
        <begin position="689"/>
        <end position="709"/>
    </location>
</feature>
<dbReference type="Pfam" id="PF13244">
    <property type="entry name" value="MbhD"/>
    <property type="match status" value="1"/>
</dbReference>
<evidence type="ECO:0000256" key="3">
    <source>
        <dbReference type="ARBA" id="ARBA00022449"/>
    </source>
</evidence>
<keyword evidence="5 9" id="KW-0812">Transmembrane</keyword>
<feature type="transmembrane region" description="Helical" evidence="9">
    <location>
        <begin position="457"/>
        <end position="478"/>
    </location>
</feature>
<evidence type="ECO:0000259" key="12">
    <source>
        <dbReference type="Pfam" id="PF13244"/>
    </source>
</evidence>
<feature type="transmembrane region" description="Helical" evidence="9">
    <location>
        <begin position="362"/>
        <end position="385"/>
    </location>
</feature>
<dbReference type="InterPro" id="IPR001516">
    <property type="entry name" value="Proton_antipo_N"/>
</dbReference>
<dbReference type="GO" id="GO:0005886">
    <property type="term" value="C:plasma membrane"/>
    <property type="evidence" value="ECO:0007669"/>
    <property type="project" value="UniProtKB-SubCell"/>
</dbReference>
<evidence type="ECO:0000256" key="8">
    <source>
        <dbReference type="ARBA" id="ARBA00023136"/>
    </source>
</evidence>
<evidence type="ECO:0000256" key="4">
    <source>
        <dbReference type="ARBA" id="ARBA00022475"/>
    </source>
</evidence>
<dbReference type="InterPro" id="IPR001750">
    <property type="entry name" value="ND/Mrp_TM"/>
</dbReference>
<dbReference type="PANTHER" id="PTHR43373:SF1">
    <property type="entry name" value="NA(+)_H(+) ANTIPORTER SUBUNIT A"/>
    <property type="match status" value="1"/>
</dbReference>
<comment type="subcellular location">
    <subcellularLocation>
        <location evidence="1">Cell membrane</location>
        <topology evidence="1">Multi-pass membrane protein</topology>
    </subcellularLocation>
</comment>
<dbReference type="Pfam" id="PF20501">
    <property type="entry name" value="MbhE"/>
    <property type="match status" value="1"/>
</dbReference>
<keyword evidence="3" id="KW-0050">Antiport</keyword>
<feature type="transmembrane region" description="Helical" evidence="9">
    <location>
        <begin position="238"/>
        <end position="256"/>
    </location>
</feature>
<evidence type="ECO:0000256" key="2">
    <source>
        <dbReference type="ARBA" id="ARBA00022448"/>
    </source>
</evidence>
<sequence length="783" mass="83276">MFVLILSFAFVAALLPGVASLLGRRVFYVAALVPTGAFIWGVWAYSQIATTGPLIEQAAWVPQLGLTLGLRFDGFAFLMLSLVAGIGVLVFVYAGSYFHTEPIIGRFAATLLLFAGSMLGLVLSDNLLALFMFWELTSITSYLLISIEDNKAAARTGALQALLMTGMGGLAMLGGFVLLGEAADTYSMAELLARPPSGSVVNVALLLVLIGAFTKSAQVPFHSWLPRAMNAPTPVSSYLHSATMVTAGVYLVARFTPAFAEYSLWRPLVITFGLTTMLLGAYRSLRQHDLKLLLAYGTISQLGLMMLLFGVGTKESIFAGCTLLLAHGIFKAALFMLVGIIDHQTHTRDLRVLGGLHAQWPVVAVTAGIVAASMAGIPPLFGFLAKEEALAALGETGFAWGALVLLGVVVGSSLTVAYSARFVWGAFGPRQVTMIRDQDYVGNEAVGEQAPKPSNMFLAPVFVLAALTVVFGVLPWLVDPMIARAYESLVGKSTDHHLALWHGFGQALALSAVAIGAGCALFWRRKRIEELQESMPRVPSAQRGYDRTVKGLLEVADAVTGFVQHGSLPIYLGVILLTMIVLPGVPLLRDSVMPDLWFADSPMQVVVGFIMVVCACAAAVARRRFAAVILVGAVGYGMAALFVMQGAPDLAITQLLIETLGVAVFVLAFRHLPADFVRPKLRGSQVARIAVAALAGLFIFGFTLFAIGARTEPSISGEYLDKAYSEGGGHNVVNVIVVDFRGFDTMGEIVVLAVAALGVAAIVRAKRSPTTAEPESSTTEVEV</sequence>
<evidence type="ECO:0000256" key="7">
    <source>
        <dbReference type="ARBA" id="ARBA00023065"/>
    </source>
</evidence>
<name>A0A6J6B2H0_9ZZZZ</name>
<protein>
    <submittedName>
        <fullName evidence="14">Unannotated protein</fullName>
    </submittedName>
</protein>
<dbReference type="PANTHER" id="PTHR43373">
    <property type="entry name" value="NA(+)/H(+) ANTIPORTER SUBUNIT"/>
    <property type="match status" value="1"/>
</dbReference>